<evidence type="ECO:0000256" key="8">
    <source>
        <dbReference type="ARBA" id="ARBA00023136"/>
    </source>
</evidence>
<dbReference type="SUPFAM" id="SSF52058">
    <property type="entry name" value="L domain-like"/>
    <property type="match status" value="3"/>
</dbReference>
<dbReference type="Gene3D" id="3.80.10.10">
    <property type="entry name" value="Ribonuclease Inhibitor"/>
    <property type="match status" value="3"/>
</dbReference>
<accession>A0A9R1TFQ5</accession>
<gene>
    <name evidence="16" type="primary">Tl_6</name>
    <name evidence="18" type="synonym">Tl</name>
    <name evidence="15" type="synonym">Tl_0</name>
    <name evidence="14" type="synonym">Tl_4</name>
    <name evidence="16" type="ORF">g.48757</name>
    <name evidence="15" type="ORF">g.48774</name>
    <name evidence="14" type="ORF">g.48782</name>
</gene>
<dbReference type="Proteomes" id="UP000694866">
    <property type="component" value="Unplaced"/>
</dbReference>
<evidence type="ECO:0000259" key="13">
    <source>
        <dbReference type="PROSITE" id="PS50104"/>
    </source>
</evidence>
<reference evidence="18" key="2">
    <citation type="submission" date="2025-04" db="UniProtKB">
        <authorList>
            <consortium name="RefSeq"/>
        </authorList>
    </citation>
    <scope>IDENTIFICATION</scope>
    <source>
        <strain evidence="18">USDA-PBARC FA_bdor</strain>
        <tissue evidence="18">Whole organism</tissue>
    </source>
</reference>
<evidence type="ECO:0000313" key="18">
    <source>
        <dbReference type="RefSeq" id="XP_011308295.1"/>
    </source>
</evidence>
<dbReference type="InterPro" id="IPR035897">
    <property type="entry name" value="Toll_tir_struct_dom_sf"/>
</dbReference>
<dbReference type="PANTHER" id="PTHR24365:SF541">
    <property type="entry name" value="PROTEIN TOLL-RELATED"/>
    <property type="match status" value="1"/>
</dbReference>
<dbReference type="PRINTS" id="PR01537">
    <property type="entry name" value="INTRLKN1R1F"/>
</dbReference>
<keyword evidence="5 12" id="KW-0732">Signal</keyword>
<feature type="signal peptide" evidence="12">
    <location>
        <begin position="1"/>
        <end position="19"/>
    </location>
</feature>
<dbReference type="GO" id="GO:0038023">
    <property type="term" value="F:signaling receptor activity"/>
    <property type="evidence" value="ECO:0007669"/>
    <property type="project" value="TreeGrafter"/>
</dbReference>
<evidence type="ECO:0000313" key="16">
    <source>
        <dbReference type="EMBL" id="JAG76410.1"/>
    </source>
</evidence>
<evidence type="ECO:0000256" key="9">
    <source>
        <dbReference type="ARBA" id="ARBA00023170"/>
    </source>
</evidence>
<dbReference type="InterPro" id="IPR000483">
    <property type="entry name" value="Cys-rich_flank_reg_C"/>
</dbReference>
<keyword evidence="4 11" id="KW-0812">Transmembrane</keyword>
<dbReference type="InterPro" id="IPR000157">
    <property type="entry name" value="TIR_dom"/>
</dbReference>
<feature type="transmembrane region" description="Helical" evidence="11">
    <location>
        <begin position="788"/>
        <end position="815"/>
    </location>
</feature>
<evidence type="ECO:0000256" key="10">
    <source>
        <dbReference type="ARBA" id="ARBA00023180"/>
    </source>
</evidence>
<dbReference type="FunFam" id="3.80.10.10:FF:001164">
    <property type="entry name" value="GH01279p"/>
    <property type="match status" value="1"/>
</dbReference>
<proteinExistence type="inferred from homology"/>
<feature type="domain" description="TIR" evidence="13">
    <location>
        <begin position="844"/>
        <end position="980"/>
    </location>
</feature>
<dbReference type="Gene3D" id="3.40.50.10140">
    <property type="entry name" value="Toll/interleukin-1 receptor homology (TIR) domain"/>
    <property type="match status" value="1"/>
</dbReference>
<evidence type="ECO:0000256" key="12">
    <source>
        <dbReference type="SAM" id="SignalP"/>
    </source>
</evidence>
<evidence type="ECO:0000256" key="3">
    <source>
        <dbReference type="ARBA" id="ARBA00022614"/>
    </source>
</evidence>
<evidence type="ECO:0000313" key="15">
    <source>
        <dbReference type="EMBL" id="JAG76408.1"/>
    </source>
</evidence>
<dbReference type="PROSITE" id="PS51450">
    <property type="entry name" value="LRR"/>
    <property type="match status" value="1"/>
</dbReference>
<accession>A0A0C9PYP0</accession>
<dbReference type="EMBL" id="GBYB01006641">
    <property type="protein sequence ID" value="JAG76408.1"/>
    <property type="molecule type" value="Transcribed_RNA"/>
</dbReference>
<comment type="subcellular location">
    <subcellularLocation>
        <location evidence="1">Membrane</location>
        <topology evidence="1">Single-pass type I membrane protein</topology>
    </subcellularLocation>
</comment>
<dbReference type="EMBL" id="GBYB01006643">
    <property type="protein sequence ID" value="JAG76410.1"/>
    <property type="molecule type" value="Transcribed_RNA"/>
</dbReference>
<keyword evidence="10" id="KW-0325">Glycoprotein</keyword>
<sequence length="1081" mass="122551">MLVQLSLVLIVIAIPPSSADQCPLGRGCGGCDHLPENQYEIRCSTNSSDSMFIVNYRPNIWVKIDCYNSPNWSEFYLGREGQIRDVDVISFRMCQLPGNEKLGAIVRQIIANDVKELSLQLSDNLSSTLTRKTLSDFRSLETLVLSRNKLTNVTADLLHDLQNLTLLNLRENDLRELPHGFLDIPHLESIELGSNKLEIIEPAIFQNLEKLKLLNIWSNKLVEIKPHSFDKLKSIRSIDMHSNNLQTLPRDIFAPLKNLIVVNLSQNNFTANSLPEGLFSNNSLLRNVIFFENKQNLTTLPSKFFAGLTHLTSITMRRNRLVYLPEDLLTGTVNLRNISMEWNYIESLPRGIFKDCKDLFSINLSYNELRELPIGLFSTLHNLEKLDLSRNHITEISGNLFHGLSSLKVLNLERNGLKTIHPDGLRPLQNLRIARFSSNLLTLKSNPSPSIEGDRLTSPFYPCTRIEELHLANNNISDIFFDWATAPQLRTLDLQYNSLRFLHAQDVFFLSENLYVDLSFNRIELISLTYAEAFATPREYPKKVIVSVENNPINCDCDIYDLLRYREGDMDPKVQNNVHLKMEKLKCQKPSGLLNLSVENLKSKSLKCLVENPEIYNATCPGKCECWLQPSKRAYLIDCSYQGLTVAPQSLKAPGGLTIELNLNGNFLKKMPSMRQPGYEAVTALSLSKNEIMELSQSSLSKNLRVLTLDSNNLTRLDKPVLEFLVNSSALRNLSLQGNPWECDCDAREFLSFIQSKKNDIPELQEVKCKYPGENSIFEMTPEDMCPLAVAGIIGVCIGIALLGVIVGIIAALYYRFQREIKVWLYSKQWCLWFVTEAELDKDKLYDAFISYSHKDEEFVVKNLITKLEEGPRPFKLCVHFRDWLAGEWIPNQIARSVQDSRRTIVVLSPNFLESVWGKMEFRTAHNQALSEGRARVIVILYGEIGPVDDLDPELKAYLTMNTYVKWGDPWFWQKLKYALPHPDDLVRNKKRQSVFESQHPTIVIANDKSELIDGGKENLGTTAASTPPADTIKTFVGGGNEASKNAINDCLSEQAKGNGAPICDSVKINGKIEKLHCTTV</sequence>
<name>A0A0C9PYP0_9HYME</name>
<comment type="similarity">
    <text evidence="2">Belongs to the Toll-like receptor family.</text>
</comment>
<protein>
    <submittedName>
        <fullName evidence="18">Protein toll</fullName>
    </submittedName>
    <submittedName>
        <fullName evidence="15">Tl_0 protein</fullName>
    </submittedName>
    <submittedName>
        <fullName evidence="14">Tl_4 protein</fullName>
    </submittedName>
    <submittedName>
        <fullName evidence="16">Tl_6 protein</fullName>
    </submittedName>
</protein>
<evidence type="ECO:0000256" key="6">
    <source>
        <dbReference type="ARBA" id="ARBA00022737"/>
    </source>
</evidence>
<dbReference type="Pfam" id="PF13855">
    <property type="entry name" value="LRR_8"/>
    <property type="match status" value="3"/>
</dbReference>
<organism evidence="16">
    <name type="scientific">Fopius arisanus</name>
    <dbReference type="NCBI Taxonomy" id="64838"/>
    <lineage>
        <taxon>Eukaryota</taxon>
        <taxon>Metazoa</taxon>
        <taxon>Ecdysozoa</taxon>
        <taxon>Arthropoda</taxon>
        <taxon>Hexapoda</taxon>
        <taxon>Insecta</taxon>
        <taxon>Pterygota</taxon>
        <taxon>Neoptera</taxon>
        <taxon>Endopterygota</taxon>
        <taxon>Hymenoptera</taxon>
        <taxon>Apocrita</taxon>
        <taxon>Ichneumonoidea</taxon>
        <taxon>Braconidae</taxon>
        <taxon>Opiinae</taxon>
        <taxon>Fopius</taxon>
    </lineage>
</organism>
<evidence type="ECO:0000256" key="1">
    <source>
        <dbReference type="ARBA" id="ARBA00004479"/>
    </source>
</evidence>
<keyword evidence="17" id="KW-1185">Reference proteome</keyword>
<dbReference type="GeneID" id="105269608"/>
<dbReference type="FunFam" id="3.40.50.10140:FF:000020">
    <property type="entry name" value="Blast:Protein toll"/>
    <property type="match status" value="1"/>
</dbReference>
<evidence type="ECO:0000256" key="7">
    <source>
        <dbReference type="ARBA" id="ARBA00022989"/>
    </source>
</evidence>
<evidence type="ECO:0000256" key="11">
    <source>
        <dbReference type="SAM" id="Phobius"/>
    </source>
</evidence>
<evidence type="ECO:0000256" key="4">
    <source>
        <dbReference type="ARBA" id="ARBA00022692"/>
    </source>
</evidence>
<dbReference type="InterPro" id="IPR003591">
    <property type="entry name" value="Leu-rich_rpt_typical-subtyp"/>
</dbReference>
<feature type="chain" id="PRO_5007394623" evidence="12">
    <location>
        <begin position="20"/>
        <end position="1081"/>
    </location>
</feature>
<keyword evidence="8 11" id="KW-0472">Membrane</keyword>
<dbReference type="SMART" id="SM00369">
    <property type="entry name" value="LRR_TYP"/>
    <property type="match status" value="13"/>
</dbReference>
<keyword evidence="7 11" id="KW-1133">Transmembrane helix</keyword>
<dbReference type="FunFam" id="3.80.10.10:FF:000727">
    <property type="entry name" value="Toll-like protein"/>
    <property type="match status" value="1"/>
</dbReference>
<dbReference type="EMBL" id="GBYB01006639">
    <property type="protein sequence ID" value="JAG76406.1"/>
    <property type="molecule type" value="Transcribed_RNA"/>
</dbReference>
<keyword evidence="6" id="KW-0677">Repeat</keyword>
<dbReference type="SMART" id="SM00255">
    <property type="entry name" value="TIR"/>
    <property type="match status" value="1"/>
</dbReference>
<reference evidence="16" key="1">
    <citation type="submission" date="2015-01" db="EMBL/GenBank/DDBJ databases">
        <title>Transcriptome Assembly of Fopius arisanus.</title>
        <authorList>
            <person name="Geib S."/>
        </authorList>
    </citation>
    <scope>NUCLEOTIDE SEQUENCE</scope>
</reference>
<evidence type="ECO:0000313" key="14">
    <source>
        <dbReference type="EMBL" id="JAG76406.1"/>
    </source>
</evidence>
<dbReference type="RefSeq" id="XP_011308295.1">
    <property type="nucleotide sequence ID" value="XM_011309993.1"/>
</dbReference>
<dbReference type="SUPFAM" id="SSF52200">
    <property type="entry name" value="Toll/Interleukin receptor TIR domain"/>
    <property type="match status" value="1"/>
</dbReference>
<dbReference type="Pfam" id="PF13676">
    <property type="entry name" value="TIR_2"/>
    <property type="match status" value="1"/>
</dbReference>
<dbReference type="GO" id="GO:0007165">
    <property type="term" value="P:signal transduction"/>
    <property type="evidence" value="ECO:0007669"/>
    <property type="project" value="InterPro"/>
</dbReference>
<dbReference type="PROSITE" id="PS50104">
    <property type="entry name" value="TIR"/>
    <property type="match status" value="1"/>
</dbReference>
<evidence type="ECO:0000256" key="5">
    <source>
        <dbReference type="ARBA" id="ARBA00022729"/>
    </source>
</evidence>
<evidence type="ECO:0000256" key="2">
    <source>
        <dbReference type="ARBA" id="ARBA00009634"/>
    </source>
</evidence>
<keyword evidence="3" id="KW-0433">Leucine-rich repeat</keyword>
<dbReference type="SMART" id="SM00082">
    <property type="entry name" value="LRRCT"/>
    <property type="match status" value="2"/>
</dbReference>
<dbReference type="AlphaFoldDB" id="A0A0C9PYP0"/>
<evidence type="ECO:0000313" key="17">
    <source>
        <dbReference type="Proteomes" id="UP000694866"/>
    </source>
</evidence>
<dbReference type="InterPro" id="IPR001611">
    <property type="entry name" value="Leu-rich_rpt"/>
</dbReference>
<dbReference type="PANTHER" id="PTHR24365">
    <property type="entry name" value="TOLL-LIKE RECEPTOR"/>
    <property type="match status" value="1"/>
</dbReference>
<dbReference type="KEGG" id="fas:105269608"/>
<dbReference type="GO" id="GO:0005886">
    <property type="term" value="C:plasma membrane"/>
    <property type="evidence" value="ECO:0007669"/>
    <property type="project" value="TreeGrafter"/>
</dbReference>
<dbReference type="OrthoDB" id="1421090at2759"/>
<dbReference type="InterPro" id="IPR032675">
    <property type="entry name" value="LRR_dom_sf"/>
</dbReference>
<keyword evidence="9" id="KW-0675">Receptor</keyword>
<dbReference type="CTD" id="109651"/>